<evidence type="ECO:0000313" key="10">
    <source>
        <dbReference type="Proteomes" id="UP000612893"/>
    </source>
</evidence>
<evidence type="ECO:0000256" key="1">
    <source>
        <dbReference type="ARBA" id="ARBA00004651"/>
    </source>
</evidence>
<reference evidence="9" key="1">
    <citation type="submission" date="2020-10" db="EMBL/GenBank/DDBJ databases">
        <title>Ca. Dormibacterota MAGs.</title>
        <authorList>
            <person name="Montgomery K."/>
        </authorList>
    </citation>
    <scope>NUCLEOTIDE SEQUENCE [LARGE SCALE GENOMIC DNA]</scope>
    <source>
        <strain evidence="9">SC8812_S17_10</strain>
    </source>
</reference>
<keyword evidence="10" id="KW-1185">Reference proteome</keyword>
<feature type="transmembrane region" description="Helical" evidence="7">
    <location>
        <begin position="221"/>
        <end position="243"/>
    </location>
</feature>
<dbReference type="PROSITE" id="PS50850">
    <property type="entry name" value="MFS"/>
    <property type="match status" value="1"/>
</dbReference>
<evidence type="ECO:0000313" key="9">
    <source>
        <dbReference type="EMBL" id="MBJ7600661.1"/>
    </source>
</evidence>
<dbReference type="PANTHER" id="PTHR43414">
    <property type="entry name" value="MULTIDRUG RESISTANCE PROTEIN MDTG"/>
    <property type="match status" value="1"/>
</dbReference>
<dbReference type="GO" id="GO:0022857">
    <property type="term" value="F:transmembrane transporter activity"/>
    <property type="evidence" value="ECO:0007669"/>
    <property type="project" value="InterPro"/>
</dbReference>
<feature type="transmembrane region" description="Helical" evidence="7">
    <location>
        <begin position="350"/>
        <end position="372"/>
    </location>
</feature>
<gene>
    <name evidence="9" type="ORF">JF922_21655</name>
</gene>
<dbReference type="InterPro" id="IPR020846">
    <property type="entry name" value="MFS_dom"/>
</dbReference>
<dbReference type="PRINTS" id="PR01035">
    <property type="entry name" value="TCRTETA"/>
</dbReference>
<dbReference type="EMBL" id="JAEKNR010000216">
    <property type="protein sequence ID" value="MBJ7600661.1"/>
    <property type="molecule type" value="Genomic_DNA"/>
</dbReference>
<evidence type="ECO:0000256" key="3">
    <source>
        <dbReference type="ARBA" id="ARBA00022475"/>
    </source>
</evidence>
<name>A0A934KCB8_9BACT</name>
<feature type="transmembrane region" description="Helical" evidence="7">
    <location>
        <begin position="181"/>
        <end position="200"/>
    </location>
</feature>
<evidence type="ECO:0000256" key="5">
    <source>
        <dbReference type="ARBA" id="ARBA00022989"/>
    </source>
</evidence>
<comment type="subcellular location">
    <subcellularLocation>
        <location evidence="1">Cell membrane</location>
        <topology evidence="1">Multi-pass membrane protein</topology>
    </subcellularLocation>
</comment>
<evidence type="ECO:0000256" key="2">
    <source>
        <dbReference type="ARBA" id="ARBA00022448"/>
    </source>
</evidence>
<feature type="transmembrane region" description="Helical" evidence="7">
    <location>
        <begin position="59"/>
        <end position="81"/>
    </location>
</feature>
<feature type="transmembrane region" description="Helical" evidence="7">
    <location>
        <begin position="93"/>
        <end position="111"/>
    </location>
</feature>
<keyword evidence="2" id="KW-0813">Transport</keyword>
<feature type="transmembrane region" description="Helical" evidence="7">
    <location>
        <begin position="118"/>
        <end position="140"/>
    </location>
</feature>
<dbReference type="PANTHER" id="PTHR43414:SF6">
    <property type="entry name" value="MULTIDRUG RESISTANCE PROTEIN MDTG"/>
    <property type="match status" value="1"/>
</dbReference>
<keyword evidence="5 7" id="KW-1133">Transmembrane helix</keyword>
<keyword evidence="3" id="KW-1003">Cell membrane</keyword>
<evidence type="ECO:0000256" key="6">
    <source>
        <dbReference type="ARBA" id="ARBA00023136"/>
    </source>
</evidence>
<feature type="transmembrane region" description="Helical" evidence="7">
    <location>
        <begin position="384"/>
        <end position="404"/>
    </location>
</feature>
<comment type="caution">
    <text evidence="9">The sequence shown here is derived from an EMBL/GenBank/DDBJ whole genome shotgun (WGS) entry which is preliminary data.</text>
</comment>
<protein>
    <submittedName>
        <fullName evidence="9">MFS transporter</fullName>
    </submittedName>
</protein>
<evidence type="ECO:0000256" key="4">
    <source>
        <dbReference type="ARBA" id="ARBA00022692"/>
    </source>
</evidence>
<dbReference type="RefSeq" id="WP_338204588.1">
    <property type="nucleotide sequence ID" value="NZ_JAEKNR010000216.1"/>
</dbReference>
<feature type="transmembrane region" description="Helical" evidence="7">
    <location>
        <begin position="317"/>
        <end position="338"/>
    </location>
</feature>
<dbReference type="GO" id="GO:0005886">
    <property type="term" value="C:plasma membrane"/>
    <property type="evidence" value="ECO:0007669"/>
    <property type="project" value="UniProtKB-SubCell"/>
</dbReference>
<proteinExistence type="predicted"/>
<dbReference type="InterPro" id="IPR001958">
    <property type="entry name" value="Tet-R_TetA/multi-R_MdtG-like"/>
</dbReference>
<dbReference type="AlphaFoldDB" id="A0A934KCB8"/>
<keyword evidence="4 7" id="KW-0812">Transmembrane</keyword>
<keyword evidence="6 7" id="KW-0472">Membrane</keyword>
<dbReference type="SUPFAM" id="SSF103473">
    <property type="entry name" value="MFS general substrate transporter"/>
    <property type="match status" value="1"/>
</dbReference>
<feature type="transmembrane region" description="Helical" evidence="7">
    <location>
        <begin position="25"/>
        <end position="47"/>
    </location>
</feature>
<sequence>MIEAAPDQAVAAVAPVDWKRNLTAIAVSQFATKFGFAFATPFVPLFLSRELGIRNGRELAFWAGLVAGATGLGVATASPVWGAVADRYGRKRMLVRAMIGGGVILAATAFVRTPPQLVGVRFFLGAMAGTTAAATALVAAETPRGRVGWALGTVSSTQALGQAFGPLAGGLLSAVFGLRQVLVAGGLLIIAPVLMLARAVRETPRPELRSRRSIRQVLHDTEPAVRIAVGVLVVAQGLTYFGYWSAVQLAAVRLVELNPRGAAVETGFAFTALGLATGAAALGYSFVATRIGFRAVGIGAAVVMAVMIGGIGRAPAALLVIAAVGGMGLAYGALAPALSSMVGLEAPSAIKATVFGLSASVSALGMASGPIITGGVAALVDVPAALLVSAGATFLSAVMLAGWAREPR</sequence>
<feature type="transmembrane region" description="Helical" evidence="7">
    <location>
        <begin position="291"/>
        <end position="311"/>
    </location>
</feature>
<dbReference type="InterPro" id="IPR036259">
    <property type="entry name" value="MFS_trans_sf"/>
</dbReference>
<evidence type="ECO:0000256" key="7">
    <source>
        <dbReference type="SAM" id="Phobius"/>
    </source>
</evidence>
<organism evidence="9 10">
    <name type="scientific">Candidatus Nephthysia bennettiae</name>
    <dbReference type="NCBI Taxonomy" id="3127016"/>
    <lineage>
        <taxon>Bacteria</taxon>
        <taxon>Bacillati</taxon>
        <taxon>Candidatus Dormiibacterota</taxon>
        <taxon>Candidatus Dormibacteria</taxon>
        <taxon>Candidatus Dormibacterales</taxon>
        <taxon>Candidatus Dormibacteraceae</taxon>
        <taxon>Candidatus Nephthysia</taxon>
    </lineage>
</organism>
<feature type="domain" description="Major facilitator superfamily (MFS) profile" evidence="8">
    <location>
        <begin position="21"/>
        <end position="408"/>
    </location>
</feature>
<evidence type="ECO:0000259" key="8">
    <source>
        <dbReference type="PROSITE" id="PS50850"/>
    </source>
</evidence>
<dbReference type="Pfam" id="PF07690">
    <property type="entry name" value="MFS_1"/>
    <property type="match status" value="1"/>
</dbReference>
<feature type="transmembrane region" description="Helical" evidence="7">
    <location>
        <begin position="263"/>
        <end position="284"/>
    </location>
</feature>
<dbReference type="InterPro" id="IPR011701">
    <property type="entry name" value="MFS"/>
</dbReference>
<dbReference type="Gene3D" id="1.20.1250.20">
    <property type="entry name" value="MFS general substrate transporter like domains"/>
    <property type="match status" value="1"/>
</dbReference>
<accession>A0A934KCB8</accession>
<dbReference type="Proteomes" id="UP000612893">
    <property type="component" value="Unassembled WGS sequence"/>
</dbReference>